<accession>A0A3N4I3T6</accession>
<reference evidence="7 8" key="1">
    <citation type="journal article" date="2018" name="Nat. Ecol. Evol.">
        <title>Pezizomycetes genomes reveal the molecular basis of ectomycorrhizal truffle lifestyle.</title>
        <authorList>
            <person name="Murat C."/>
            <person name="Payen T."/>
            <person name="Noel B."/>
            <person name="Kuo A."/>
            <person name="Morin E."/>
            <person name="Chen J."/>
            <person name="Kohler A."/>
            <person name="Krizsan K."/>
            <person name="Balestrini R."/>
            <person name="Da Silva C."/>
            <person name="Montanini B."/>
            <person name="Hainaut M."/>
            <person name="Levati E."/>
            <person name="Barry K.W."/>
            <person name="Belfiori B."/>
            <person name="Cichocki N."/>
            <person name="Clum A."/>
            <person name="Dockter R.B."/>
            <person name="Fauchery L."/>
            <person name="Guy J."/>
            <person name="Iotti M."/>
            <person name="Le Tacon F."/>
            <person name="Lindquist E.A."/>
            <person name="Lipzen A."/>
            <person name="Malagnac F."/>
            <person name="Mello A."/>
            <person name="Molinier V."/>
            <person name="Miyauchi S."/>
            <person name="Poulain J."/>
            <person name="Riccioni C."/>
            <person name="Rubini A."/>
            <person name="Sitrit Y."/>
            <person name="Splivallo R."/>
            <person name="Traeger S."/>
            <person name="Wang M."/>
            <person name="Zifcakova L."/>
            <person name="Wipf D."/>
            <person name="Zambonelli A."/>
            <person name="Paolocci F."/>
            <person name="Nowrousian M."/>
            <person name="Ottonello S."/>
            <person name="Baldrian P."/>
            <person name="Spatafora J.W."/>
            <person name="Henrissat B."/>
            <person name="Nagy L.G."/>
            <person name="Aury J.M."/>
            <person name="Wincker P."/>
            <person name="Grigoriev I.V."/>
            <person name="Bonfante P."/>
            <person name="Martin F.M."/>
        </authorList>
    </citation>
    <scope>NUCLEOTIDE SEQUENCE [LARGE SCALE GENOMIC DNA]</scope>
    <source>
        <strain evidence="7 8">RN42</strain>
    </source>
</reference>
<dbReference type="GO" id="GO:0006412">
    <property type="term" value="P:translation"/>
    <property type="evidence" value="ECO:0007669"/>
    <property type="project" value="InterPro"/>
</dbReference>
<dbReference type="GO" id="GO:0005762">
    <property type="term" value="C:mitochondrial large ribosomal subunit"/>
    <property type="evidence" value="ECO:0007669"/>
    <property type="project" value="TreeGrafter"/>
</dbReference>
<evidence type="ECO:0000256" key="1">
    <source>
        <dbReference type="ARBA" id="ARBA00004173"/>
    </source>
</evidence>
<name>A0A3N4I3T6_ASCIM</name>
<comment type="similarity">
    <text evidence="2">Belongs to the mitochondrion-specific ribosomal protein mL49 family.</text>
</comment>
<keyword evidence="8" id="KW-1185">Reference proteome</keyword>
<keyword evidence="4" id="KW-0496">Mitochondrion</keyword>
<evidence type="ECO:0000256" key="2">
    <source>
        <dbReference type="ARBA" id="ARBA00005677"/>
    </source>
</evidence>
<dbReference type="OrthoDB" id="19439at2759"/>
<protein>
    <recommendedName>
        <fullName evidence="6">Large ribosomal subunit protein mL49</fullName>
    </recommendedName>
</protein>
<dbReference type="Proteomes" id="UP000275078">
    <property type="component" value="Unassembled WGS sequence"/>
</dbReference>
<comment type="subcellular location">
    <subcellularLocation>
        <location evidence="1">Mitochondrion</location>
    </subcellularLocation>
</comment>
<dbReference type="GO" id="GO:0003735">
    <property type="term" value="F:structural constituent of ribosome"/>
    <property type="evidence" value="ECO:0007669"/>
    <property type="project" value="InterPro"/>
</dbReference>
<evidence type="ECO:0000256" key="4">
    <source>
        <dbReference type="ARBA" id="ARBA00023128"/>
    </source>
</evidence>
<dbReference type="EMBL" id="ML119685">
    <property type="protein sequence ID" value="RPA80763.1"/>
    <property type="molecule type" value="Genomic_DNA"/>
</dbReference>
<dbReference type="Pfam" id="PF05046">
    <property type="entry name" value="Img2"/>
    <property type="match status" value="1"/>
</dbReference>
<sequence>MFCLARNTAPLAVKFRPILAPSLFRSLATDAASSPAVATPKARPQKPYMIHRSATGNLPVYQETRAGGSKKQTRIRKIEGDAKVLRDELTEELGIKKEECVWHQLTNNVVVKGHRRLQLIDVLTAKGF</sequence>
<dbReference type="PANTHER" id="PTHR13477">
    <property type="entry name" value="MITOCHONDRIAL 39S RIBOSOMAL PROTEIN L49"/>
    <property type="match status" value="1"/>
</dbReference>
<organism evidence="7 8">
    <name type="scientific">Ascobolus immersus RN42</name>
    <dbReference type="NCBI Taxonomy" id="1160509"/>
    <lineage>
        <taxon>Eukaryota</taxon>
        <taxon>Fungi</taxon>
        <taxon>Dikarya</taxon>
        <taxon>Ascomycota</taxon>
        <taxon>Pezizomycotina</taxon>
        <taxon>Pezizomycetes</taxon>
        <taxon>Pezizales</taxon>
        <taxon>Ascobolaceae</taxon>
        <taxon>Ascobolus</taxon>
    </lineage>
</organism>
<evidence type="ECO:0000313" key="7">
    <source>
        <dbReference type="EMBL" id="RPA80763.1"/>
    </source>
</evidence>
<evidence type="ECO:0000313" key="8">
    <source>
        <dbReference type="Proteomes" id="UP000275078"/>
    </source>
</evidence>
<dbReference type="PANTHER" id="PTHR13477:SF0">
    <property type="entry name" value="LARGE RIBOSOMAL SUBUNIT PROTEIN ML49"/>
    <property type="match status" value="1"/>
</dbReference>
<dbReference type="STRING" id="1160509.A0A3N4I3T6"/>
<proteinExistence type="inferred from homology"/>
<evidence type="ECO:0000256" key="6">
    <source>
        <dbReference type="ARBA" id="ARBA00035191"/>
    </source>
</evidence>
<dbReference type="InterPro" id="IPR007740">
    <property type="entry name" value="Ribosomal_mL49"/>
</dbReference>
<dbReference type="AlphaFoldDB" id="A0A3N4I3T6"/>
<keyword evidence="3" id="KW-0689">Ribosomal protein</keyword>
<keyword evidence="5" id="KW-0687">Ribonucleoprotein</keyword>
<evidence type="ECO:0000256" key="3">
    <source>
        <dbReference type="ARBA" id="ARBA00022980"/>
    </source>
</evidence>
<gene>
    <name evidence="7" type="ORF">BJ508DRAFT_415233</name>
</gene>
<evidence type="ECO:0000256" key="5">
    <source>
        <dbReference type="ARBA" id="ARBA00023274"/>
    </source>
</evidence>
<dbReference type="Gene3D" id="3.30.780.10">
    <property type="entry name" value="SUI1-like domain"/>
    <property type="match status" value="1"/>
</dbReference>